<feature type="domain" description="Pyridine nucleotide-disulphide oxidoreductase dimerisation" evidence="11">
    <location>
        <begin position="357"/>
        <end position="463"/>
    </location>
</feature>
<keyword evidence="8" id="KW-0520">NAD</keyword>
<dbReference type="InterPro" id="IPR004099">
    <property type="entry name" value="Pyr_nucl-diS_OxRdtase_dimer"/>
</dbReference>
<feature type="binding site" evidence="8">
    <location>
        <position position="218"/>
    </location>
    <ligand>
        <name>NAD(+)</name>
        <dbReference type="ChEBI" id="CHEBI:57540"/>
    </ligand>
</feature>
<accession>A0A317F7E6</accession>
<dbReference type="PRINTS" id="PR00411">
    <property type="entry name" value="PNDRDTASEI"/>
</dbReference>
<organism evidence="13 14">
    <name type="scientific">Falsiroseomonas bella</name>
    <dbReference type="NCBI Taxonomy" id="2184016"/>
    <lineage>
        <taxon>Bacteria</taxon>
        <taxon>Pseudomonadati</taxon>
        <taxon>Pseudomonadota</taxon>
        <taxon>Alphaproteobacteria</taxon>
        <taxon>Acetobacterales</taxon>
        <taxon>Roseomonadaceae</taxon>
        <taxon>Falsiroseomonas</taxon>
    </lineage>
</organism>
<dbReference type="Gene3D" id="3.50.50.60">
    <property type="entry name" value="FAD/NAD(P)-binding domain"/>
    <property type="match status" value="2"/>
</dbReference>
<dbReference type="OrthoDB" id="9764616at2"/>
<keyword evidence="8" id="KW-0547">Nucleotide-binding</keyword>
<keyword evidence="6" id="KW-1015">Disulfide bond</keyword>
<keyword evidence="2 10" id="KW-0285">Flavoprotein</keyword>
<keyword evidence="3 8" id="KW-0274">FAD</keyword>
<dbReference type="InterPro" id="IPR012999">
    <property type="entry name" value="Pyr_OxRdtase_I_AS"/>
</dbReference>
<evidence type="ECO:0000256" key="3">
    <source>
        <dbReference type="ARBA" id="ARBA00022827"/>
    </source>
</evidence>
<dbReference type="GO" id="GO:0016668">
    <property type="term" value="F:oxidoreductase activity, acting on a sulfur group of donors, NAD(P) as acceptor"/>
    <property type="evidence" value="ECO:0007669"/>
    <property type="project" value="InterPro"/>
</dbReference>
<dbReference type="InterPro" id="IPR016156">
    <property type="entry name" value="FAD/NAD-linked_Rdtase_dimer_sf"/>
</dbReference>
<dbReference type="GO" id="GO:0050660">
    <property type="term" value="F:flavin adenine dinucleotide binding"/>
    <property type="evidence" value="ECO:0007669"/>
    <property type="project" value="TreeGrafter"/>
</dbReference>
<dbReference type="Pfam" id="PF02852">
    <property type="entry name" value="Pyr_redox_dim"/>
    <property type="match status" value="1"/>
</dbReference>
<protein>
    <submittedName>
        <fullName evidence="13">Dihydrolipoamide dehydrogenase</fullName>
    </submittedName>
</protein>
<dbReference type="RefSeq" id="WP_109873116.1">
    <property type="nucleotide sequence ID" value="NZ_QGNA01000006.1"/>
</dbReference>
<gene>
    <name evidence="13" type="ORF">DFH01_24365</name>
</gene>
<evidence type="ECO:0000256" key="4">
    <source>
        <dbReference type="ARBA" id="ARBA00022857"/>
    </source>
</evidence>
<dbReference type="Gene3D" id="3.30.390.30">
    <property type="match status" value="1"/>
</dbReference>
<keyword evidence="4" id="KW-0521">NADP</keyword>
<dbReference type="PIRSF" id="PIRSF000350">
    <property type="entry name" value="Mercury_reductase_MerA"/>
    <property type="match status" value="1"/>
</dbReference>
<dbReference type="Pfam" id="PF07992">
    <property type="entry name" value="Pyr_redox_2"/>
    <property type="match status" value="1"/>
</dbReference>
<comment type="cofactor">
    <cofactor evidence="8">
        <name>FAD</name>
        <dbReference type="ChEBI" id="CHEBI:57692"/>
    </cofactor>
    <text evidence="8">Binds 1 FAD per subunit.</text>
</comment>
<sequence>MAEANAGFPTDAKRPLLREGVLHADLCVIGAGSGGLSVAAGAVQMGASVVLIEKHRMGGDCLNTGCVPSKALLAAAHAAQVVRSSGRFGVNGHEPAVEFAKVHAHVHGVIAAIAPHDSVERFEGLGVTVIRAAARFTGPQEVEAGDQRIRARRFIVATGSSAAVPPVPGLAETPYLTNESVFDLTDRPDHLLVLGGGPIGIEMAQAFRRLGAQVTVLERAGILPKDEPEAVAILRTVLRREGIVLHEGAQIAAVRRAANGVEVELGDGTRIAGSHLLVAAGRRPNLQGLGLEQAGIATTPRGITVDAGLRTTNRRVFAIGDVAGGPQFTHIAGYHAGIVIRNALFGLPAKVDYAALPWVTYADPELAHVGLTEAEARTAGHPVTILGQDLAGNDRAQAEAATEGLIKVVLGKGGRILGATIVAPRAGEMIGLWGLAIQKRLKIGAIACSLAPYPTMSEISKRAAGGFYTPTLFGSRTRRLVGLIQRFLP</sequence>
<dbReference type="PANTHER" id="PTHR43014">
    <property type="entry name" value="MERCURIC REDUCTASE"/>
    <property type="match status" value="1"/>
</dbReference>
<evidence type="ECO:0000256" key="8">
    <source>
        <dbReference type="PIRSR" id="PIRSR000350-3"/>
    </source>
</evidence>
<feature type="disulfide bond" description="Redox-active" evidence="9">
    <location>
        <begin position="61"/>
        <end position="66"/>
    </location>
</feature>
<feature type="binding site" evidence="8">
    <location>
        <position position="321"/>
    </location>
    <ligand>
        <name>FAD</name>
        <dbReference type="ChEBI" id="CHEBI:57692"/>
    </ligand>
</feature>
<evidence type="ECO:0000256" key="6">
    <source>
        <dbReference type="ARBA" id="ARBA00023157"/>
    </source>
</evidence>
<evidence type="ECO:0000256" key="9">
    <source>
        <dbReference type="PIRSR" id="PIRSR000350-4"/>
    </source>
</evidence>
<proteinExistence type="inferred from homology"/>
<comment type="similarity">
    <text evidence="1 10">Belongs to the class-I pyridine nucleotide-disulfide oxidoreductase family.</text>
</comment>
<keyword evidence="5 10" id="KW-0560">Oxidoreductase</keyword>
<dbReference type="EMBL" id="QGNA01000006">
    <property type="protein sequence ID" value="PWS34665.1"/>
    <property type="molecule type" value="Genomic_DNA"/>
</dbReference>
<evidence type="ECO:0000259" key="11">
    <source>
        <dbReference type="Pfam" id="PF02852"/>
    </source>
</evidence>
<dbReference type="PRINTS" id="PR00368">
    <property type="entry name" value="FADPNR"/>
</dbReference>
<dbReference type="PROSITE" id="PS00076">
    <property type="entry name" value="PYRIDINE_REDOX_1"/>
    <property type="match status" value="1"/>
</dbReference>
<dbReference type="GO" id="GO:0003955">
    <property type="term" value="F:NAD(P)H dehydrogenase (quinone) activity"/>
    <property type="evidence" value="ECO:0007669"/>
    <property type="project" value="TreeGrafter"/>
</dbReference>
<feature type="binding site" evidence="8">
    <location>
        <position position="281"/>
    </location>
    <ligand>
        <name>NAD(+)</name>
        <dbReference type="ChEBI" id="CHEBI:57540"/>
    </ligand>
</feature>
<dbReference type="InterPro" id="IPR001100">
    <property type="entry name" value="Pyr_nuc-diS_OxRdtase"/>
</dbReference>
<dbReference type="InterPro" id="IPR036188">
    <property type="entry name" value="FAD/NAD-bd_sf"/>
</dbReference>
<feature type="binding site" evidence="8">
    <location>
        <begin position="195"/>
        <end position="202"/>
    </location>
    <ligand>
        <name>NAD(+)</name>
        <dbReference type="ChEBI" id="CHEBI:57540"/>
    </ligand>
</feature>
<evidence type="ECO:0000259" key="12">
    <source>
        <dbReference type="Pfam" id="PF07992"/>
    </source>
</evidence>
<evidence type="ECO:0000256" key="10">
    <source>
        <dbReference type="RuleBase" id="RU003691"/>
    </source>
</evidence>
<evidence type="ECO:0000313" key="14">
    <source>
        <dbReference type="Proteomes" id="UP000245765"/>
    </source>
</evidence>
<dbReference type="PANTHER" id="PTHR43014:SF2">
    <property type="entry name" value="MERCURIC REDUCTASE"/>
    <property type="match status" value="1"/>
</dbReference>
<name>A0A317F7E6_9PROT</name>
<evidence type="ECO:0000256" key="1">
    <source>
        <dbReference type="ARBA" id="ARBA00007532"/>
    </source>
</evidence>
<dbReference type="SUPFAM" id="SSF55424">
    <property type="entry name" value="FAD/NAD-linked reductases, dimerisation (C-terminal) domain"/>
    <property type="match status" value="1"/>
</dbReference>
<feature type="binding site" evidence="8">
    <location>
        <begin position="158"/>
        <end position="160"/>
    </location>
    <ligand>
        <name>FAD</name>
        <dbReference type="ChEBI" id="CHEBI:57692"/>
    </ligand>
</feature>
<keyword evidence="7 10" id="KW-0676">Redox-active center</keyword>
<keyword evidence="14" id="KW-1185">Reference proteome</keyword>
<evidence type="ECO:0000256" key="7">
    <source>
        <dbReference type="ARBA" id="ARBA00023284"/>
    </source>
</evidence>
<dbReference type="FunFam" id="3.30.390.30:FF:000001">
    <property type="entry name" value="Dihydrolipoyl dehydrogenase"/>
    <property type="match status" value="1"/>
</dbReference>
<dbReference type="AlphaFoldDB" id="A0A317F7E6"/>
<evidence type="ECO:0000313" key="13">
    <source>
        <dbReference type="EMBL" id="PWS34665.1"/>
    </source>
</evidence>
<evidence type="ECO:0000256" key="2">
    <source>
        <dbReference type="ARBA" id="ARBA00022630"/>
    </source>
</evidence>
<comment type="caution">
    <text evidence="13">The sequence shown here is derived from an EMBL/GenBank/DDBJ whole genome shotgun (WGS) entry which is preliminary data.</text>
</comment>
<feature type="domain" description="FAD/NAD(P)-binding" evidence="12">
    <location>
        <begin position="25"/>
        <end position="335"/>
    </location>
</feature>
<dbReference type="SUPFAM" id="SSF51905">
    <property type="entry name" value="FAD/NAD(P)-binding domain"/>
    <property type="match status" value="1"/>
</dbReference>
<dbReference type="InterPro" id="IPR023753">
    <property type="entry name" value="FAD/NAD-binding_dom"/>
</dbReference>
<dbReference type="Proteomes" id="UP000245765">
    <property type="component" value="Unassembled WGS sequence"/>
</dbReference>
<reference evidence="14" key="1">
    <citation type="submission" date="2018-05" db="EMBL/GenBank/DDBJ databases">
        <authorList>
            <person name="Du Z."/>
            <person name="Wang X."/>
        </authorList>
    </citation>
    <scope>NUCLEOTIDE SEQUENCE [LARGE SCALE GENOMIC DNA]</scope>
    <source>
        <strain evidence="14">CQN31</strain>
    </source>
</reference>
<feature type="binding site" evidence="8">
    <location>
        <position position="70"/>
    </location>
    <ligand>
        <name>FAD</name>
        <dbReference type="ChEBI" id="CHEBI:57692"/>
    </ligand>
</feature>
<evidence type="ECO:0000256" key="5">
    <source>
        <dbReference type="ARBA" id="ARBA00023002"/>
    </source>
</evidence>